<accession>A0A429YQZ2</accession>
<dbReference type="GO" id="GO:0022857">
    <property type="term" value="F:transmembrane transporter activity"/>
    <property type="evidence" value="ECO:0007669"/>
    <property type="project" value="UniProtKB-UniRule"/>
</dbReference>
<evidence type="ECO:0000256" key="3">
    <source>
        <dbReference type="ARBA" id="ARBA00022475"/>
    </source>
</evidence>
<feature type="transmembrane region" description="Helical" evidence="9">
    <location>
        <begin position="7"/>
        <end position="30"/>
    </location>
</feature>
<evidence type="ECO:0000256" key="6">
    <source>
        <dbReference type="ARBA" id="ARBA00022989"/>
    </source>
</evidence>
<evidence type="ECO:0000259" key="10">
    <source>
        <dbReference type="Pfam" id="PF04290"/>
    </source>
</evidence>
<evidence type="ECO:0000256" key="1">
    <source>
        <dbReference type="ARBA" id="ARBA00004429"/>
    </source>
</evidence>
<proteinExistence type="inferred from homology"/>
<dbReference type="EMBL" id="RWKW01000099">
    <property type="protein sequence ID" value="RST83887.1"/>
    <property type="molecule type" value="Genomic_DNA"/>
</dbReference>
<dbReference type="PANTHER" id="PTHR35011:SF5">
    <property type="entry name" value="SIALIC ACID TRAP TRANSPORTER SMALL PERMEASE PROTEIN SIAQ"/>
    <property type="match status" value="1"/>
</dbReference>
<keyword evidence="5 9" id="KW-0812">Transmembrane</keyword>
<comment type="subcellular location">
    <subcellularLocation>
        <location evidence="1 9">Cell inner membrane</location>
        <topology evidence="1 9">Multi-pass membrane protein</topology>
    </subcellularLocation>
</comment>
<comment type="subunit">
    <text evidence="9">The complex comprises the extracytoplasmic solute receptor protein and the two transmembrane proteins.</text>
</comment>
<dbReference type="Proteomes" id="UP000278398">
    <property type="component" value="Unassembled WGS sequence"/>
</dbReference>
<keyword evidence="6 9" id="KW-1133">Transmembrane helix</keyword>
<feature type="transmembrane region" description="Helical" evidence="9">
    <location>
        <begin position="86"/>
        <end position="107"/>
    </location>
</feature>
<evidence type="ECO:0000256" key="4">
    <source>
        <dbReference type="ARBA" id="ARBA00022519"/>
    </source>
</evidence>
<evidence type="ECO:0000256" key="8">
    <source>
        <dbReference type="ARBA" id="ARBA00038436"/>
    </source>
</evidence>
<keyword evidence="4 9" id="KW-0997">Cell inner membrane</keyword>
<evidence type="ECO:0000256" key="7">
    <source>
        <dbReference type="ARBA" id="ARBA00023136"/>
    </source>
</evidence>
<comment type="caution">
    <text evidence="11">The sequence shown here is derived from an EMBL/GenBank/DDBJ whole genome shotgun (WGS) entry which is preliminary data.</text>
</comment>
<evidence type="ECO:0000256" key="2">
    <source>
        <dbReference type="ARBA" id="ARBA00022448"/>
    </source>
</evidence>
<dbReference type="PANTHER" id="PTHR35011">
    <property type="entry name" value="2,3-DIKETO-L-GULONATE TRAP TRANSPORTER SMALL PERMEASE PROTEIN YIAM"/>
    <property type="match status" value="1"/>
</dbReference>
<keyword evidence="2 9" id="KW-0813">Transport</keyword>
<evidence type="ECO:0000313" key="11">
    <source>
        <dbReference type="EMBL" id="RST83887.1"/>
    </source>
</evidence>
<dbReference type="InterPro" id="IPR007387">
    <property type="entry name" value="TRAP_DctQ"/>
</dbReference>
<feature type="transmembrane region" description="Helical" evidence="9">
    <location>
        <begin position="127"/>
        <end position="151"/>
    </location>
</feature>
<feature type="domain" description="Tripartite ATP-independent periplasmic transporters DctQ component" evidence="10">
    <location>
        <begin position="25"/>
        <end position="152"/>
    </location>
</feature>
<evidence type="ECO:0000256" key="9">
    <source>
        <dbReference type="RuleBase" id="RU369079"/>
    </source>
</evidence>
<evidence type="ECO:0000256" key="5">
    <source>
        <dbReference type="ARBA" id="ARBA00022692"/>
    </source>
</evidence>
<dbReference type="OrthoDB" id="7843639at2"/>
<dbReference type="GO" id="GO:0015740">
    <property type="term" value="P:C4-dicarboxylate transport"/>
    <property type="evidence" value="ECO:0007669"/>
    <property type="project" value="TreeGrafter"/>
</dbReference>
<dbReference type="RefSeq" id="WP_126702030.1">
    <property type="nucleotide sequence ID" value="NZ_RWKW01000099.1"/>
</dbReference>
<evidence type="ECO:0000313" key="12">
    <source>
        <dbReference type="Proteomes" id="UP000278398"/>
    </source>
</evidence>
<dbReference type="Pfam" id="PF04290">
    <property type="entry name" value="DctQ"/>
    <property type="match status" value="1"/>
</dbReference>
<organism evidence="11 12">
    <name type="scientific">Aquibium carbonis</name>
    <dbReference type="NCBI Taxonomy" id="2495581"/>
    <lineage>
        <taxon>Bacteria</taxon>
        <taxon>Pseudomonadati</taxon>
        <taxon>Pseudomonadota</taxon>
        <taxon>Alphaproteobacteria</taxon>
        <taxon>Hyphomicrobiales</taxon>
        <taxon>Phyllobacteriaceae</taxon>
        <taxon>Aquibium</taxon>
    </lineage>
</organism>
<feature type="transmembrane region" description="Helical" evidence="9">
    <location>
        <begin position="42"/>
        <end position="65"/>
    </location>
</feature>
<protein>
    <recommendedName>
        <fullName evidence="9">TRAP transporter small permease protein</fullName>
    </recommendedName>
</protein>
<dbReference type="InterPro" id="IPR055348">
    <property type="entry name" value="DctQ"/>
</dbReference>
<keyword evidence="3" id="KW-1003">Cell membrane</keyword>
<gene>
    <name evidence="11" type="ORF">EJC49_21750</name>
</gene>
<reference evidence="11 12" key="1">
    <citation type="submission" date="2018-12" db="EMBL/GenBank/DDBJ databases">
        <title>Mesorhizobium carbonis sp. nov., isolated from coal mine water.</title>
        <authorList>
            <person name="Xin W."/>
            <person name="Xu Z."/>
            <person name="Xiang F."/>
            <person name="Zhang J."/>
            <person name="Xi L."/>
            <person name="Liu J."/>
        </authorList>
    </citation>
    <scope>NUCLEOTIDE SEQUENCE [LARGE SCALE GENOMIC DNA]</scope>
    <source>
        <strain evidence="11 12">B2.3</strain>
    </source>
</reference>
<keyword evidence="12" id="KW-1185">Reference proteome</keyword>
<name>A0A429YQZ2_9HYPH</name>
<dbReference type="GO" id="GO:0005886">
    <property type="term" value="C:plasma membrane"/>
    <property type="evidence" value="ECO:0007669"/>
    <property type="project" value="UniProtKB-SubCell"/>
</dbReference>
<keyword evidence="7 9" id="KW-0472">Membrane</keyword>
<sequence>MLKRFNDLVTLAVETALGVGFLALIGTVALQVVARNLLGLPFIWTLDLAQLLFSWLVFVGAAVAFRRGAHYTVDLWPENSPRIDRVLQAISLLGAVVVVFVLLRYGWNLTRIRWSGSVQSLGISRGWMFVPIPLSGALMLLFLIEFLSGVLRRREA</sequence>
<dbReference type="AlphaFoldDB" id="A0A429YQZ2"/>
<comment type="similarity">
    <text evidence="8 9">Belongs to the TRAP transporter small permease family.</text>
</comment>
<comment type="function">
    <text evidence="9">Part of the tripartite ATP-independent periplasmic (TRAP) transport system.</text>
</comment>